<proteinExistence type="inferred from homology"/>
<comment type="similarity">
    <text evidence="1">Belongs to the short-chain dehydrogenases/reductases (SDR) family.</text>
</comment>
<accession>A0A9P9F7T0</accession>
<dbReference type="GO" id="GO:0016491">
    <property type="term" value="F:oxidoreductase activity"/>
    <property type="evidence" value="ECO:0007669"/>
    <property type="project" value="UniProtKB-KW"/>
</dbReference>
<keyword evidence="4" id="KW-1185">Reference proteome</keyword>
<gene>
    <name evidence="3" type="ORF">B0J13DRAFT_593791</name>
</gene>
<dbReference type="PANTHER" id="PTHR24320:SF272">
    <property type="entry name" value="NAD(P)-BINDING ROSSMANN-FOLD SUPERFAMILY PROTEIN"/>
    <property type="match status" value="1"/>
</dbReference>
<dbReference type="InterPro" id="IPR002347">
    <property type="entry name" value="SDR_fam"/>
</dbReference>
<name>A0A9P9F7T0_9HYPO</name>
<organism evidence="3 4">
    <name type="scientific">Dactylonectria estremocensis</name>
    <dbReference type="NCBI Taxonomy" id="1079267"/>
    <lineage>
        <taxon>Eukaryota</taxon>
        <taxon>Fungi</taxon>
        <taxon>Dikarya</taxon>
        <taxon>Ascomycota</taxon>
        <taxon>Pezizomycotina</taxon>
        <taxon>Sordariomycetes</taxon>
        <taxon>Hypocreomycetidae</taxon>
        <taxon>Hypocreales</taxon>
        <taxon>Nectriaceae</taxon>
        <taxon>Dactylonectria</taxon>
    </lineage>
</organism>
<evidence type="ECO:0000256" key="1">
    <source>
        <dbReference type="ARBA" id="ARBA00006484"/>
    </source>
</evidence>
<dbReference type="OrthoDB" id="191139at2759"/>
<dbReference type="PRINTS" id="PR00081">
    <property type="entry name" value="GDHRDH"/>
</dbReference>
<dbReference type="EMBL" id="JAGMUU010000004">
    <property type="protein sequence ID" value="KAH7155789.1"/>
    <property type="molecule type" value="Genomic_DNA"/>
</dbReference>
<dbReference type="SUPFAM" id="SSF51735">
    <property type="entry name" value="NAD(P)-binding Rossmann-fold domains"/>
    <property type="match status" value="1"/>
</dbReference>
<dbReference type="Proteomes" id="UP000717696">
    <property type="component" value="Unassembled WGS sequence"/>
</dbReference>
<evidence type="ECO:0000256" key="2">
    <source>
        <dbReference type="ARBA" id="ARBA00023002"/>
    </source>
</evidence>
<protein>
    <submittedName>
        <fullName evidence="3">Short-chain dehydrogenase</fullName>
    </submittedName>
</protein>
<dbReference type="Gene3D" id="3.40.50.720">
    <property type="entry name" value="NAD(P)-binding Rossmann-like Domain"/>
    <property type="match status" value="1"/>
</dbReference>
<keyword evidence="2" id="KW-0560">Oxidoreductase</keyword>
<reference evidence="3" key="1">
    <citation type="journal article" date="2021" name="Nat. Commun.">
        <title>Genetic determinants of endophytism in the Arabidopsis root mycobiome.</title>
        <authorList>
            <person name="Mesny F."/>
            <person name="Miyauchi S."/>
            <person name="Thiergart T."/>
            <person name="Pickel B."/>
            <person name="Atanasova L."/>
            <person name="Karlsson M."/>
            <person name="Huettel B."/>
            <person name="Barry K.W."/>
            <person name="Haridas S."/>
            <person name="Chen C."/>
            <person name="Bauer D."/>
            <person name="Andreopoulos W."/>
            <person name="Pangilinan J."/>
            <person name="LaButti K."/>
            <person name="Riley R."/>
            <person name="Lipzen A."/>
            <person name="Clum A."/>
            <person name="Drula E."/>
            <person name="Henrissat B."/>
            <person name="Kohler A."/>
            <person name="Grigoriev I.V."/>
            <person name="Martin F.M."/>
            <person name="Hacquard S."/>
        </authorList>
    </citation>
    <scope>NUCLEOTIDE SEQUENCE</scope>
    <source>
        <strain evidence="3">MPI-CAGE-AT-0021</strain>
    </source>
</reference>
<dbReference type="Pfam" id="PF00106">
    <property type="entry name" value="adh_short"/>
    <property type="match status" value="1"/>
</dbReference>
<comment type="caution">
    <text evidence="3">The sequence shown here is derived from an EMBL/GenBank/DDBJ whole genome shotgun (WGS) entry which is preliminary data.</text>
</comment>
<sequence>MSFMLLWVDDPWVAAVAPRAAREAVEPGGGGHGNDVGLEDLQANKAHSHTFPINSPSTLQQIPPMSDSFKPYAALFAEPQGPGDARPTALQIIRDNELANKWTDKVVLITGGTSGLGTETARALVATGARVFITARDLKKAQGVVDGILKSTEGDGKLEVIEMDMNSLESVKMAAQSFLSKSTTLNILVTNAGIMATPEGSKTADGFEQQFGVNHLAHFALTTLLLPVLVDSSTPTFNSRVIALTSAAHRYSSINWDDVNMTKSYDPWVSYGQSKTAVIWMANYIDRVYGPRGVHALSVHPGGSLTALHQNVTPEMLAEWQKDTKMMASMVSPEQGAATSTWAATANVWEGRGGKYLSDCSVVGPAQDIMSILEPGYGPHVYDEEGENRLWALSCELTGVKTVE</sequence>
<dbReference type="PANTHER" id="PTHR24320">
    <property type="entry name" value="RETINOL DEHYDROGENASE"/>
    <property type="match status" value="1"/>
</dbReference>
<evidence type="ECO:0000313" key="4">
    <source>
        <dbReference type="Proteomes" id="UP000717696"/>
    </source>
</evidence>
<evidence type="ECO:0000313" key="3">
    <source>
        <dbReference type="EMBL" id="KAH7155789.1"/>
    </source>
</evidence>
<dbReference type="InterPro" id="IPR036291">
    <property type="entry name" value="NAD(P)-bd_dom_sf"/>
</dbReference>
<dbReference type="AlphaFoldDB" id="A0A9P9F7T0"/>